<dbReference type="AlphaFoldDB" id="A0A4C1UTH0"/>
<protein>
    <submittedName>
        <fullName evidence="2">Uncharacterized protein</fullName>
    </submittedName>
</protein>
<keyword evidence="3" id="KW-1185">Reference proteome</keyword>
<dbReference type="EMBL" id="BGZK01000224">
    <property type="protein sequence ID" value="GBP29761.1"/>
    <property type="molecule type" value="Genomic_DNA"/>
</dbReference>
<feature type="compositionally biased region" description="Polar residues" evidence="1">
    <location>
        <begin position="631"/>
        <end position="649"/>
    </location>
</feature>
<evidence type="ECO:0000313" key="3">
    <source>
        <dbReference type="Proteomes" id="UP000299102"/>
    </source>
</evidence>
<dbReference type="PANTHER" id="PTHR39952:SF1">
    <property type="match status" value="1"/>
</dbReference>
<feature type="region of interest" description="Disordered" evidence="1">
    <location>
        <begin position="622"/>
        <end position="649"/>
    </location>
</feature>
<evidence type="ECO:0000256" key="1">
    <source>
        <dbReference type="SAM" id="MobiDB-lite"/>
    </source>
</evidence>
<dbReference type="STRING" id="151549.A0A4C1UTH0"/>
<gene>
    <name evidence="2" type="ORF">EVAR_94601_1</name>
</gene>
<proteinExistence type="predicted"/>
<evidence type="ECO:0000313" key="2">
    <source>
        <dbReference type="EMBL" id="GBP29761.1"/>
    </source>
</evidence>
<accession>A0A4C1UTH0</accession>
<reference evidence="2 3" key="1">
    <citation type="journal article" date="2019" name="Commun. Biol.">
        <title>The bagworm genome reveals a unique fibroin gene that provides high tensile strength.</title>
        <authorList>
            <person name="Kono N."/>
            <person name="Nakamura H."/>
            <person name="Ohtoshi R."/>
            <person name="Tomita M."/>
            <person name="Numata K."/>
            <person name="Arakawa K."/>
        </authorList>
    </citation>
    <scope>NUCLEOTIDE SEQUENCE [LARGE SCALE GENOMIC DNA]</scope>
</reference>
<organism evidence="2 3">
    <name type="scientific">Eumeta variegata</name>
    <name type="common">Bagworm moth</name>
    <name type="synonym">Eumeta japonica</name>
    <dbReference type="NCBI Taxonomy" id="151549"/>
    <lineage>
        <taxon>Eukaryota</taxon>
        <taxon>Metazoa</taxon>
        <taxon>Ecdysozoa</taxon>
        <taxon>Arthropoda</taxon>
        <taxon>Hexapoda</taxon>
        <taxon>Insecta</taxon>
        <taxon>Pterygota</taxon>
        <taxon>Neoptera</taxon>
        <taxon>Endopterygota</taxon>
        <taxon>Lepidoptera</taxon>
        <taxon>Glossata</taxon>
        <taxon>Ditrysia</taxon>
        <taxon>Tineoidea</taxon>
        <taxon>Psychidae</taxon>
        <taxon>Oiketicinae</taxon>
        <taxon>Eumeta</taxon>
    </lineage>
</organism>
<sequence length="670" mass="74818">MAEPPQENTSHTLLRDLIFDAYANIIIAIDGISFTESDVLRSNHERKKMYWEQLELRCRSLYRPPSAQAAAAAAAPPQHQTNCSCCAQCHINEPAWDISLQHRFWAPGRMGNLYSPNPGTTRKTSAWSWFPWPRNTAQKGPATKLKNHWRYRDRDDTMTGDEITADTSPSVDIKKLGIHSMSTWMEPWAKSSYLKICFSTIRDLIRALHETNVEIITALIVILLTSWKGHRRWWVALIVIFGHTGRIAEVPLNTDKSSPAVFSCFFQVGGGGLLSSSIFLVLLLCVLSYTVKPGSRCRMGGVPQSGDSAYGFCDADNPQSQQRPANQNAPYEDAAYPNGNAFNQNAYRSQNFPQSGQNVPQGINFGQSASNFAQNQAGFAQEAGFGESSGTFNAQTGVWGPPPPYSPQARNGSRHHLHQDPTSASFLHHHHIDIHRNSMPVHHDPNLGSNMAIQSHTCRNSSYIGHMMHPNIPEMAHMDPSMARVVNPDMVRLNPEMVRLNPEMARLNPEMARLNPEMARLNPEMARLNPALYPADVNEMARLQEMSRLGNESGRFNTLRGHLVQYPDCQRQLNISMGNIHRDCRMQDDNITIECLHQKNGSKVSDHSSSDSCKKQGKENLAFQNDKHSPIRSSMQDCQRGGSTSNQNAESEVYFADVSSCCNVSLKVGP</sequence>
<comment type="caution">
    <text evidence="2">The sequence shown here is derived from an EMBL/GenBank/DDBJ whole genome shotgun (WGS) entry which is preliminary data.</text>
</comment>
<name>A0A4C1UTH0_EUMVA</name>
<dbReference type="PANTHER" id="PTHR39952">
    <property type="entry name" value="FI02073P"/>
    <property type="match status" value="1"/>
</dbReference>
<dbReference type="OrthoDB" id="8194427at2759"/>
<dbReference type="Proteomes" id="UP000299102">
    <property type="component" value="Unassembled WGS sequence"/>
</dbReference>